<dbReference type="Proteomes" id="UP000187891">
    <property type="component" value="Unassembled WGS sequence"/>
</dbReference>
<protein>
    <submittedName>
        <fullName evidence="2">Uncharacterized protein</fullName>
    </submittedName>
</protein>
<evidence type="ECO:0000313" key="2">
    <source>
        <dbReference type="EMBL" id="SCX19602.1"/>
    </source>
</evidence>
<accession>A0A1R3TIW3</accession>
<dbReference type="AlphaFoldDB" id="A0A1R3TIW3"/>
<dbReference type="RefSeq" id="WP_077119262.1">
    <property type="nucleotide sequence ID" value="NZ_FMUE01000003.1"/>
</dbReference>
<sequence>MAFKVPKKEDEQIKSVMLGNVPTPTAPAGLSAEDRQYLIDQGLNPDDYQYQDEAPVAPSGLTPEDRQYLIDQGEDPDKYQYADEAPKTDFEPWAKQEEGVAYYDANTPIKVDEVEMEVPASLRFEVGALTKPEDKLAAIRKEYPDAQPVGTDQYIMRDKTTGKPMVFNVKGWVPSWGDVGDAAPEIVGGVGGLAGGIVGGAMGAGAGSVVPVVGTTTGALAAGSAGAGIGYGSGRDLYQRGANLVFGNQDTRGVAEQELDKLQDIGIGALGEVGGLAAGNVISKAAGGIGKALSPSRMVGGLKEADDAALAASRLKSFESVGIQPTPGMIGGTNAASREHALSKGVPAMQNKVEDVTNQLGQRFEDTIARTTGGNDMSPAAAGEAIQRRAQDFRDVSKQRQNDLYDNVGRLTDGIPAAAPNTTKFLETTKNELANLGASAKLNNSKAYDDAITQATAIVQDVQKGASFNTLKDARTNIGDLAFGSSNGTKETQIYRNLYKSLTEDMAATAEKGGVDVLQAWNKANNFSKRTKNSGNLVSNDTTDLVLRKKTPEAVHQLMVSGSKRAGSTVQQIMRQVRVAGGDDAVKEVGSSVFNTIGRSKDGTFSPAKLIGDWDGMSKEAKQALYMTKDGNELRRSMEDIVSAAKTLTQYNASKNHSNTSATLMTHLNRATNVGSLAAGISSANPMFLMWPLLRQGVGSMANGYQTKIFSSPETLKWMAGLKRESSAKAAINKLAYISSRTRDEALKFSIRDYLQDVQNQ</sequence>
<reference evidence="3" key="1">
    <citation type="submission" date="2016-10" db="EMBL/GenBank/DDBJ databases">
        <authorList>
            <person name="Wibberg D."/>
        </authorList>
    </citation>
    <scope>NUCLEOTIDE SEQUENCE [LARGE SCALE GENOMIC DNA]</scope>
</reference>
<feature type="region of interest" description="Disordered" evidence="1">
    <location>
        <begin position="1"/>
        <end position="31"/>
    </location>
</feature>
<name>A0A1R3TIW3_9HYPH</name>
<feature type="compositionally biased region" description="Basic and acidic residues" evidence="1">
    <location>
        <begin position="1"/>
        <end position="13"/>
    </location>
</feature>
<gene>
    <name evidence="2" type="ORF">DSM25559_1868</name>
</gene>
<evidence type="ECO:0000313" key="3">
    <source>
        <dbReference type="Proteomes" id="UP000187891"/>
    </source>
</evidence>
<proteinExistence type="predicted"/>
<dbReference type="STRING" id="1907666.DSM25559_1868"/>
<organism evidence="2 3">
    <name type="scientific">Agrobacterium rosae</name>
    <dbReference type="NCBI Taxonomy" id="1972867"/>
    <lineage>
        <taxon>Bacteria</taxon>
        <taxon>Pseudomonadati</taxon>
        <taxon>Pseudomonadota</taxon>
        <taxon>Alphaproteobacteria</taxon>
        <taxon>Hyphomicrobiales</taxon>
        <taxon>Rhizobiaceae</taxon>
        <taxon>Rhizobium/Agrobacterium group</taxon>
        <taxon>Agrobacterium</taxon>
    </lineage>
</organism>
<dbReference type="EMBL" id="FMUE01000003">
    <property type="protein sequence ID" value="SCX19602.1"/>
    <property type="molecule type" value="Genomic_DNA"/>
</dbReference>
<evidence type="ECO:0000256" key="1">
    <source>
        <dbReference type="SAM" id="MobiDB-lite"/>
    </source>
</evidence>